<dbReference type="Proteomes" id="UP000295781">
    <property type="component" value="Chromosome"/>
</dbReference>
<name>A0A4P2PYC2_SORCE</name>
<protein>
    <recommendedName>
        <fullName evidence="3">KAP NTPase domain-containing protein</fullName>
    </recommendedName>
</protein>
<sequence length="393" mass="43089">MGTGKSTELLRLREARETKEFVLLLDLRRHFAWMGDGEAIQRVASWEVIFLVGLSVLGAAREILPYEVPPQHVEELRQAWEQVADATETPKTSELDLGKVASGMITTAGSVLVPALGLSGGAAVGVGVTKAIAEGIRRMVPIGRSGRTLPDQDDAMQTLLGAVNVLVGHMQQQHRRVLLLIDGLDRIRDEERAFDLFLRSELLSQIACPTVICAPFALRSAPVGAAIPRFDTVVLANEPVLDKAHPERPGPGVPFFAEVYRRRTQDLPAPDAIGQDSLERLAYVSGGRARDFVKLVRGVAERAWTMDVTTATDEIVAGAVDEARRDRERGLDVGHLGVLRAVMADAQRQLPEDARARQLLDWGHLLPYPNESEWYYPHPLLTLHLLRAPGSTG</sequence>
<organism evidence="1 2">
    <name type="scientific">Sorangium cellulosum</name>
    <name type="common">Polyangium cellulosum</name>
    <dbReference type="NCBI Taxonomy" id="56"/>
    <lineage>
        <taxon>Bacteria</taxon>
        <taxon>Pseudomonadati</taxon>
        <taxon>Myxococcota</taxon>
        <taxon>Polyangia</taxon>
        <taxon>Polyangiales</taxon>
        <taxon>Polyangiaceae</taxon>
        <taxon>Sorangium</taxon>
    </lineage>
</organism>
<evidence type="ECO:0008006" key="3">
    <source>
        <dbReference type="Google" id="ProtNLM"/>
    </source>
</evidence>
<dbReference type="AlphaFoldDB" id="A0A4P2PYC2"/>
<accession>A0A4P2PYC2</accession>
<proteinExistence type="predicted"/>
<gene>
    <name evidence="1" type="ORF">SOCEGT47_020090</name>
</gene>
<dbReference type="RefSeq" id="WP_129346830.1">
    <property type="nucleotide sequence ID" value="NZ_CP012670.1"/>
</dbReference>
<dbReference type="EMBL" id="CP012670">
    <property type="protein sequence ID" value="AUX21523.1"/>
    <property type="molecule type" value="Genomic_DNA"/>
</dbReference>
<reference evidence="1 2" key="1">
    <citation type="submission" date="2015-09" db="EMBL/GenBank/DDBJ databases">
        <title>Sorangium comparison.</title>
        <authorList>
            <person name="Zaburannyi N."/>
            <person name="Bunk B."/>
            <person name="Overmann J."/>
            <person name="Mueller R."/>
        </authorList>
    </citation>
    <scope>NUCLEOTIDE SEQUENCE [LARGE SCALE GENOMIC DNA]</scope>
    <source>
        <strain evidence="1 2">So ceGT47</strain>
    </source>
</reference>
<evidence type="ECO:0000313" key="1">
    <source>
        <dbReference type="EMBL" id="AUX21523.1"/>
    </source>
</evidence>
<dbReference type="OrthoDB" id="5485762at2"/>
<evidence type="ECO:0000313" key="2">
    <source>
        <dbReference type="Proteomes" id="UP000295781"/>
    </source>
</evidence>